<reference evidence="2 3" key="1">
    <citation type="journal article" date="2024" name="J Genomics">
        <title>Draft genome sequencing and assembly of Favolaschia claudopus CIRM-BRFM 2984 isolated from oak limbs.</title>
        <authorList>
            <person name="Navarro D."/>
            <person name="Drula E."/>
            <person name="Chaduli D."/>
            <person name="Cazenave R."/>
            <person name="Ahrendt S."/>
            <person name="Wang J."/>
            <person name="Lipzen A."/>
            <person name="Daum C."/>
            <person name="Barry K."/>
            <person name="Grigoriev I.V."/>
            <person name="Favel A."/>
            <person name="Rosso M.N."/>
            <person name="Martin F."/>
        </authorList>
    </citation>
    <scope>NUCLEOTIDE SEQUENCE [LARGE SCALE GENOMIC DNA]</scope>
    <source>
        <strain evidence="2 3">CIRM-BRFM 2984</strain>
    </source>
</reference>
<dbReference type="Proteomes" id="UP001362999">
    <property type="component" value="Unassembled WGS sequence"/>
</dbReference>
<feature type="region of interest" description="Disordered" evidence="1">
    <location>
        <begin position="532"/>
        <end position="600"/>
    </location>
</feature>
<proteinExistence type="predicted"/>
<evidence type="ECO:0000256" key="1">
    <source>
        <dbReference type="SAM" id="MobiDB-lite"/>
    </source>
</evidence>
<dbReference type="AlphaFoldDB" id="A0AAV9ZSD1"/>
<evidence type="ECO:0000313" key="2">
    <source>
        <dbReference type="EMBL" id="KAK6991437.1"/>
    </source>
</evidence>
<gene>
    <name evidence="2" type="ORF">R3P38DRAFT_2741754</name>
</gene>
<sequence length="600" mass="67548">MPESREAEAAFLLLLAYFSDILESGGPLPLERIDIDATKAEAKRFRSDHPARNGLPYSIDSACTARRGNQNHQGSIYPEMWRTTGKTEPDTTRLTELSLTKIEYTYRGLVLDLGPLSFMIQYLTHTSAHPMPRSVYESTIKLVPKELRKFHVGMAFVFKDHVIAFHSIDLVFQPTWAKSRAELTASPTDFHSPDWAFLPAFAKWMRDRQAGDRNGLAIEAIRAASEVFLGVGVYTVLELFFLAGLSPQLTEAEVFGNPSRAARVSTAYETYLHESREQLPGLLRPAMLDGLLAPTTRQRLDYINWLYVYAKDYTKLPVRMAELVDDYVAQTGALSQLPEPWVRYETATVFDVFEPTFLSPSLTLKHNLGHLVFGPELWTAIGGELSDQSDPVTAYFREQGLLNQPTFLRPNHYSPLFLPKSEVRALGLPHRDVYTYRHVKQIWSITPAAENSQGMPDVEDSADLTRIIGTEREHMLFSYIVKKTQKVAIGPLEYCGTGHRVTVGRKTIAVPCYGDPSLSDFYAERDLKGRLLPSATPGQRRPSLGEAGTTELKKQLTAMSASRSRKRALEEDKENEPSQPVKPKKRRMNADQRLALGLQN</sequence>
<evidence type="ECO:0000313" key="3">
    <source>
        <dbReference type="Proteomes" id="UP001362999"/>
    </source>
</evidence>
<accession>A0AAV9ZSD1</accession>
<comment type="caution">
    <text evidence="2">The sequence shown here is derived from an EMBL/GenBank/DDBJ whole genome shotgun (WGS) entry which is preliminary data.</text>
</comment>
<name>A0AAV9ZSD1_9AGAR</name>
<keyword evidence="3" id="KW-1185">Reference proteome</keyword>
<organism evidence="2 3">
    <name type="scientific">Favolaschia claudopus</name>
    <dbReference type="NCBI Taxonomy" id="2862362"/>
    <lineage>
        <taxon>Eukaryota</taxon>
        <taxon>Fungi</taxon>
        <taxon>Dikarya</taxon>
        <taxon>Basidiomycota</taxon>
        <taxon>Agaricomycotina</taxon>
        <taxon>Agaricomycetes</taxon>
        <taxon>Agaricomycetidae</taxon>
        <taxon>Agaricales</taxon>
        <taxon>Marasmiineae</taxon>
        <taxon>Mycenaceae</taxon>
        <taxon>Favolaschia</taxon>
    </lineage>
</organism>
<dbReference type="EMBL" id="JAWWNJ010000117">
    <property type="protein sequence ID" value="KAK6991437.1"/>
    <property type="molecule type" value="Genomic_DNA"/>
</dbReference>
<protein>
    <submittedName>
        <fullName evidence="2">Uncharacterized protein</fullName>
    </submittedName>
</protein>